<evidence type="ECO:0000256" key="3">
    <source>
        <dbReference type="ARBA" id="ARBA00023130"/>
    </source>
</evidence>
<dbReference type="Proteomes" id="UP000543364">
    <property type="component" value="Unassembled WGS sequence"/>
</dbReference>
<dbReference type="PANTHER" id="PTHR19343:SF13">
    <property type="entry name" value="T CELL RECEPTOR ALPHA VARIABLE 21"/>
    <property type="match status" value="1"/>
</dbReference>
<evidence type="ECO:0000259" key="7">
    <source>
        <dbReference type="PROSITE" id="PS50835"/>
    </source>
</evidence>
<dbReference type="Pfam" id="PF07686">
    <property type="entry name" value="V-set"/>
    <property type="match status" value="1"/>
</dbReference>
<feature type="non-terminal residue" evidence="8">
    <location>
        <position position="102"/>
    </location>
</feature>
<feature type="non-terminal residue" evidence="8">
    <location>
        <position position="1"/>
    </location>
</feature>
<evidence type="ECO:0000256" key="6">
    <source>
        <dbReference type="ARBA" id="ARBA00043266"/>
    </source>
</evidence>
<evidence type="ECO:0000313" key="8">
    <source>
        <dbReference type="EMBL" id="NWU13393.1"/>
    </source>
</evidence>
<evidence type="ECO:0000256" key="4">
    <source>
        <dbReference type="ARBA" id="ARBA00023170"/>
    </source>
</evidence>
<organism evidence="8 9">
    <name type="scientific">Cephalopterus ornatus</name>
    <name type="common">Amazonian umbrellabird</name>
    <dbReference type="NCBI Taxonomy" id="114276"/>
    <lineage>
        <taxon>Eukaryota</taxon>
        <taxon>Metazoa</taxon>
        <taxon>Chordata</taxon>
        <taxon>Craniata</taxon>
        <taxon>Vertebrata</taxon>
        <taxon>Euteleostomi</taxon>
        <taxon>Archelosauria</taxon>
        <taxon>Archosauria</taxon>
        <taxon>Dinosauria</taxon>
        <taxon>Saurischia</taxon>
        <taxon>Theropoda</taxon>
        <taxon>Coelurosauria</taxon>
        <taxon>Aves</taxon>
        <taxon>Neognathae</taxon>
        <taxon>Neoaves</taxon>
        <taxon>Telluraves</taxon>
        <taxon>Australaves</taxon>
        <taxon>Passeriformes</taxon>
        <taxon>Cotingidae</taxon>
        <taxon>Cephalopterus</taxon>
    </lineage>
</organism>
<keyword evidence="6" id="KW-1279">T cell receptor</keyword>
<dbReference type="SUPFAM" id="SSF48726">
    <property type="entry name" value="Immunoglobulin"/>
    <property type="match status" value="1"/>
</dbReference>
<dbReference type="PANTHER" id="PTHR19343">
    <property type="entry name" value="T CELL RECEPTOR ALPHA VARIABLE 1-2"/>
    <property type="match status" value="1"/>
</dbReference>
<protein>
    <submittedName>
        <fullName evidence="8">TVAZ2 protein</fullName>
    </submittedName>
</protein>
<keyword evidence="4" id="KW-0675">Receptor</keyword>
<keyword evidence="9" id="KW-1185">Reference proteome</keyword>
<sequence length="102" mass="11342">FFVSLAVAGGRARVQQEPLAQTTEGTEITINCSHPDIGSGEYIHWYRQLPGRGPEHLALIVKGSKELPDKAGQLWASPDRRWSSLCLSRPRFKDAAVYYCAL</sequence>
<evidence type="ECO:0000256" key="1">
    <source>
        <dbReference type="ARBA" id="ARBA00022729"/>
    </source>
</evidence>
<evidence type="ECO:0000313" key="9">
    <source>
        <dbReference type="Proteomes" id="UP000543364"/>
    </source>
</evidence>
<reference evidence="8 9" key="1">
    <citation type="submission" date="2019-09" db="EMBL/GenBank/DDBJ databases">
        <title>Bird 10,000 Genomes (B10K) Project - Family phase.</title>
        <authorList>
            <person name="Zhang G."/>
        </authorList>
    </citation>
    <scope>NUCLEOTIDE SEQUENCE [LARGE SCALE GENOMIC DNA]</scope>
    <source>
        <strain evidence="8">B10K-DU-001-01</strain>
        <tissue evidence="8">Muscle</tissue>
    </source>
</reference>
<comment type="caution">
    <text evidence="8">The sequence shown here is derived from an EMBL/GenBank/DDBJ whole genome shotgun (WGS) entry which is preliminary data.</text>
</comment>
<dbReference type="InterPro" id="IPR051006">
    <property type="entry name" value="TCR_variable_domain"/>
</dbReference>
<dbReference type="EMBL" id="VZRE01010337">
    <property type="protein sequence ID" value="NWU13393.1"/>
    <property type="molecule type" value="Genomic_DNA"/>
</dbReference>
<dbReference type="PROSITE" id="PS50835">
    <property type="entry name" value="IG_LIKE"/>
    <property type="match status" value="1"/>
</dbReference>
<dbReference type="GO" id="GO:0042101">
    <property type="term" value="C:T cell receptor complex"/>
    <property type="evidence" value="ECO:0007669"/>
    <property type="project" value="UniProtKB-KW"/>
</dbReference>
<accession>A0A7K5U9U9</accession>
<dbReference type="Gene3D" id="2.60.40.10">
    <property type="entry name" value="Immunoglobulins"/>
    <property type="match status" value="1"/>
</dbReference>
<name>A0A7K5U9U9_CEPOR</name>
<dbReference type="InterPro" id="IPR013106">
    <property type="entry name" value="Ig_V-set"/>
</dbReference>
<dbReference type="AlphaFoldDB" id="A0A7K5U9U9"/>
<keyword evidence="2" id="KW-0391">Immunity</keyword>
<feature type="domain" description="Ig-like" evidence="7">
    <location>
        <begin position="12"/>
        <end position="102"/>
    </location>
</feature>
<dbReference type="InterPro" id="IPR036179">
    <property type="entry name" value="Ig-like_dom_sf"/>
</dbReference>
<gene>
    <name evidence="8" type="primary">Trav262</name>
    <name evidence="8" type="ORF">CEPORN_R04416</name>
</gene>
<dbReference type="GO" id="GO:0002250">
    <property type="term" value="P:adaptive immune response"/>
    <property type="evidence" value="ECO:0007669"/>
    <property type="project" value="UniProtKB-KW"/>
</dbReference>
<dbReference type="SMART" id="SM00406">
    <property type="entry name" value="IGv"/>
    <property type="match status" value="1"/>
</dbReference>
<keyword evidence="3" id="KW-1064">Adaptive immunity</keyword>
<keyword evidence="5" id="KW-0393">Immunoglobulin domain</keyword>
<dbReference type="InterPro" id="IPR007110">
    <property type="entry name" value="Ig-like_dom"/>
</dbReference>
<dbReference type="InterPro" id="IPR013783">
    <property type="entry name" value="Ig-like_fold"/>
</dbReference>
<evidence type="ECO:0000256" key="5">
    <source>
        <dbReference type="ARBA" id="ARBA00023319"/>
    </source>
</evidence>
<proteinExistence type="predicted"/>
<dbReference type="GO" id="GO:0042605">
    <property type="term" value="F:peptide antigen binding"/>
    <property type="evidence" value="ECO:0007669"/>
    <property type="project" value="TreeGrafter"/>
</dbReference>
<evidence type="ECO:0000256" key="2">
    <source>
        <dbReference type="ARBA" id="ARBA00022859"/>
    </source>
</evidence>
<keyword evidence="1" id="KW-0732">Signal</keyword>